<organism evidence="2 3">
    <name type="scientific">Knoellia sinensis KCTC 19936</name>
    <dbReference type="NCBI Taxonomy" id="1385520"/>
    <lineage>
        <taxon>Bacteria</taxon>
        <taxon>Bacillati</taxon>
        <taxon>Actinomycetota</taxon>
        <taxon>Actinomycetes</taxon>
        <taxon>Micrococcales</taxon>
        <taxon>Intrasporangiaceae</taxon>
        <taxon>Knoellia</taxon>
    </lineage>
</organism>
<dbReference type="NCBIfam" id="TIGR00199">
    <property type="entry name" value="PncC_domain"/>
    <property type="match status" value="1"/>
</dbReference>
<dbReference type="Pfam" id="PF02464">
    <property type="entry name" value="CinA"/>
    <property type="match status" value="1"/>
</dbReference>
<dbReference type="EMBL" id="AVPJ01000001">
    <property type="protein sequence ID" value="KGN34681.1"/>
    <property type="molecule type" value="Genomic_DNA"/>
</dbReference>
<dbReference type="AlphaFoldDB" id="A0A0A0JGE4"/>
<comment type="caution">
    <text evidence="2">The sequence shown here is derived from an EMBL/GenBank/DDBJ whole genome shotgun (WGS) entry which is preliminary data.</text>
</comment>
<dbReference type="OrthoDB" id="1253990at2"/>
<evidence type="ECO:0000313" key="3">
    <source>
        <dbReference type="Proteomes" id="UP000030002"/>
    </source>
</evidence>
<dbReference type="Gene3D" id="3.90.950.20">
    <property type="entry name" value="CinA-like"/>
    <property type="match status" value="1"/>
</dbReference>
<dbReference type="InterPro" id="IPR036653">
    <property type="entry name" value="CinA-like_C"/>
</dbReference>
<reference evidence="2 3" key="1">
    <citation type="submission" date="2013-08" db="EMBL/GenBank/DDBJ databases">
        <title>The genome sequence of Knoellia sinensis.</title>
        <authorList>
            <person name="Zhu W."/>
            <person name="Wang G."/>
        </authorList>
    </citation>
    <scope>NUCLEOTIDE SEQUENCE [LARGE SCALE GENOMIC DNA]</scope>
    <source>
        <strain evidence="2 3">KCTC 19936</strain>
    </source>
</reference>
<evidence type="ECO:0000259" key="1">
    <source>
        <dbReference type="Pfam" id="PF02464"/>
    </source>
</evidence>
<dbReference type="RefSeq" id="WP_052109264.1">
    <property type="nucleotide sequence ID" value="NZ_AVPJ01000001.1"/>
</dbReference>
<gene>
    <name evidence="2" type="ORF">N802_00910</name>
</gene>
<proteinExistence type="predicted"/>
<dbReference type="InterPro" id="IPR008136">
    <property type="entry name" value="CinA_C"/>
</dbReference>
<sequence>MTDPAEVVASLIARGLTVATAESLTGGLVSGALTSVAGSSSTVRGGVVSYATEIKADLLGVDPDRLAATGPVDGEVAAQMAVGACRLLGADVGLATTGVAGPGPSDGVPAGVVFVAAAGPWTGGVETRRLTLTGDRESIRTETVRAVLDLAAELLGGMGSSDTPGSP</sequence>
<dbReference type="Proteomes" id="UP000030002">
    <property type="component" value="Unassembled WGS sequence"/>
</dbReference>
<dbReference type="STRING" id="1385520.N802_00910"/>
<name>A0A0A0JGE4_9MICO</name>
<protein>
    <submittedName>
        <fullName evidence="2">Competence protein</fullName>
    </submittedName>
</protein>
<keyword evidence="3" id="KW-1185">Reference proteome</keyword>
<accession>A0A0A0JGE4</accession>
<dbReference type="eggNOG" id="COG1546">
    <property type="taxonomic scope" value="Bacteria"/>
</dbReference>
<evidence type="ECO:0000313" key="2">
    <source>
        <dbReference type="EMBL" id="KGN34681.1"/>
    </source>
</evidence>
<feature type="domain" description="CinA C-terminal" evidence="1">
    <location>
        <begin position="5"/>
        <end position="154"/>
    </location>
</feature>
<dbReference type="SUPFAM" id="SSF142433">
    <property type="entry name" value="CinA-like"/>
    <property type="match status" value="1"/>
</dbReference>